<feature type="region of interest" description="Disordered" evidence="1">
    <location>
        <begin position="21"/>
        <end position="48"/>
    </location>
</feature>
<keyword evidence="2" id="KW-1185">Reference proteome</keyword>
<proteinExistence type="predicted"/>
<organism evidence="2 3">
    <name type="scientific">Romanomermis culicivorax</name>
    <name type="common">Nematode worm</name>
    <dbReference type="NCBI Taxonomy" id="13658"/>
    <lineage>
        <taxon>Eukaryota</taxon>
        <taxon>Metazoa</taxon>
        <taxon>Ecdysozoa</taxon>
        <taxon>Nematoda</taxon>
        <taxon>Enoplea</taxon>
        <taxon>Dorylaimia</taxon>
        <taxon>Mermithida</taxon>
        <taxon>Mermithoidea</taxon>
        <taxon>Mermithidae</taxon>
        <taxon>Romanomermis</taxon>
    </lineage>
</organism>
<evidence type="ECO:0000256" key="1">
    <source>
        <dbReference type="SAM" id="MobiDB-lite"/>
    </source>
</evidence>
<dbReference type="AlphaFoldDB" id="A0A915KJD4"/>
<name>A0A915KJD4_ROMCU</name>
<sequence length="81" mass="8700">MFIIVSFSDQGFKSTAAVASRSVSKSSAARSKSATGRKSPRNRLDGKVTFKETPATSTIIINRLAKTSILLPKMLTINVVN</sequence>
<accession>A0A915KJD4</accession>
<evidence type="ECO:0000313" key="2">
    <source>
        <dbReference type="Proteomes" id="UP000887565"/>
    </source>
</evidence>
<dbReference type="Proteomes" id="UP000887565">
    <property type="component" value="Unplaced"/>
</dbReference>
<feature type="compositionally biased region" description="Low complexity" evidence="1">
    <location>
        <begin position="21"/>
        <end position="34"/>
    </location>
</feature>
<dbReference type="WBParaSite" id="nRc.2.0.1.t38930-RA">
    <property type="protein sequence ID" value="nRc.2.0.1.t38930-RA"/>
    <property type="gene ID" value="nRc.2.0.1.g38930"/>
</dbReference>
<reference evidence="3" key="1">
    <citation type="submission" date="2022-11" db="UniProtKB">
        <authorList>
            <consortium name="WormBaseParasite"/>
        </authorList>
    </citation>
    <scope>IDENTIFICATION</scope>
</reference>
<evidence type="ECO:0000313" key="3">
    <source>
        <dbReference type="WBParaSite" id="nRc.2.0.1.t38930-RA"/>
    </source>
</evidence>
<protein>
    <submittedName>
        <fullName evidence="3">Uncharacterized protein</fullName>
    </submittedName>
</protein>